<evidence type="ECO:0000256" key="3">
    <source>
        <dbReference type="ARBA" id="ARBA00023125"/>
    </source>
</evidence>
<reference evidence="5" key="1">
    <citation type="submission" date="2020-02" db="EMBL/GenBank/DDBJ databases">
        <authorList>
            <person name="Meier V. D."/>
        </authorList>
    </citation>
    <scope>NUCLEOTIDE SEQUENCE</scope>
    <source>
        <strain evidence="5">AVDCRST_MAG11</strain>
    </source>
</reference>
<evidence type="ECO:0000259" key="4">
    <source>
        <dbReference type="SMART" id="SM00534"/>
    </source>
</evidence>
<dbReference type="PANTHER" id="PTHR11361">
    <property type="entry name" value="DNA MISMATCH REPAIR PROTEIN MUTS FAMILY MEMBER"/>
    <property type="match status" value="1"/>
</dbReference>
<dbReference type="AlphaFoldDB" id="A0A6J4L694"/>
<gene>
    <name evidence="5" type="ORF">AVDCRST_MAG11-2109</name>
</gene>
<keyword evidence="1" id="KW-0547">Nucleotide-binding</keyword>
<evidence type="ECO:0000313" key="5">
    <source>
        <dbReference type="EMBL" id="CAA9323322.1"/>
    </source>
</evidence>
<evidence type="ECO:0000256" key="2">
    <source>
        <dbReference type="ARBA" id="ARBA00022840"/>
    </source>
</evidence>
<dbReference type="GO" id="GO:0005829">
    <property type="term" value="C:cytosol"/>
    <property type="evidence" value="ECO:0007669"/>
    <property type="project" value="TreeGrafter"/>
</dbReference>
<dbReference type="Pfam" id="PF00488">
    <property type="entry name" value="MutS_V"/>
    <property type="match status" value="1"/>
</dbReference>
<evidence type="ECO:0000256" key="1">
    <source>
        <dbReference type="ARBA" id="ARBA00022741"/>
    </source>
</evidence>
<dbReference type="InterPro" id="IPR045076">
    <property type="entry name" value="MutS"/>
</dbReference>
<keyword evidence="3" id="KW-0238">DNA-binding</keyword>
<dbReference type="InterPro" id="IPR027417">
    <property type="entry name" value="P-loop_NTPase"/>
</dbReference>
<feature type="non-terminal residue" evidence="5">
    <location>
        <position position="336"/>
    </location>
</feature>
<feature type="domain" description="DNA mismatch repair proteins mutS family" evidence="4">
    <location>
        <begin position="123"/>
        <end position="325"/>
    </location>
</feature>
<dbReference type="PANTHER" id="PTHR11361:SF99">
    <property type="entry name" value="DNA MISMATCH REPAIR PROTEIN"/>
    <property type="match status" value="1"/>
</dbReference>
<dbReference type="Gene3D" id="3.40.50.300">
    <property type="entry name" value="P-loop containing nucleotide triphosphate hydrolases"/>
    <property type="match status" value="1"/>
</dbReference>
<keyword evidence="2" id="KW-0067">ATP-binding</keyword>
<dbReference type="GO" id="GO:0005524">
    <property type="term" value="F:ATP binding"/>
    <property type="evidence" value="ECO:0007669"/>
    <property type="project" value="UniProtKB-KW"/>
</dbReference>
<feature type="non-terminal residue" evidence="5">
    <location>
        <position position="1"/>
    </location>
</feature>
<accession>A0A6J4L694</accession>
<dbReference type="InterPro" id="IPR000432">
    <property type="entry name" value="DNA_mismatch_repair_MutS_C"/>
</dbReference>
<dbReference type="GO" id="GO:0006298">
    <property type="term" value="P:mismatch repair"/>
    <property type="evidence" value="ECO:0007669"/>
    <property type="project" value="InterPro"/>
</dbReference>
<dbReference type="SMART" id="SM00534">
    <property type="entry name" value="MUTSac"/>
    <property type="match status" value="1"/>
</dbReference>
<name>A0A6J4L694_9BACT</name>
<proteinExistence type="predicted"/>
<sequence>LAGDGAPAHEEVARLGRLADAAETRRSPMLYAVVQLATLWDFHLVWLLERWKARAGTRLRGWLAALGEVEALAAFGTLAHENPGWAVPELVTAPARLEAEALGHPLLAPDAVVPNDVALGPPGRFLLVTGSNMAGKSTLVRAIGLNVVLAQAGAPVCARRLRCPPLAPATSMRVHDSLERGVSFFMAELERLKVVVDAARAAQRDGRRTTLFLLDEMLQGTNSAERTIAARAILAQLLATGAVGAVTTHDLALAAAPDGNAAGDAAVVWRAAEPVHFAEQVTEQAGRMAMTFDYRMRAGVATSTNALKLLRLVGLDGDVAPRRPAVPPFLPPEYRA</sequence>
<organism evidence="5">
    <name type="scientific">uncultured Gemmatimonadaceae bacterium</name>
    <dbReference type="NCBI Taxonomy" id="246130"/>
    <lineage>
        <taxon>Bacteria</taxon>
        <taxon>Pseudomonadati</taxon>
        <taxon>Gemmatimonadota</taxon>
        <taxon>Gemmatimonadia</taxon>
        <taxon>Gemmatimonadales</taxon>
        <taxon>Gemmatimonadaceae</taxon>
        <taxon>environmental samples</taxon>
    </lineage>
</organism>
<dbReference type="SUPFAM" id="SSF52540">
    <property type="entry name" value="P-loop containing nucleoside triphosphate hydrolases"/>
    <property type="match status" value="1"/>
</dbReference>
<dbReference type="GO" id="GO:0030983">
    <property type="term" value="F:mismatched DNA binding"/>
    <property type="evidence" value="ECO:0007669"/>
    <property type="project" value="InterPro"/>
</dbReference>
<dbReference type="GO" id="GO:0140664">
    <property type="term" value="F:ATP-dependent DNA damage sensor activity"/>
    <property type="evidence" value="ECO:0007669"/>
    <property type="project" value="InterPro"/>
</dbReference>
<protein>
    <submittedName>
        <fullName evidence="5">MutS-related protein, family 1</fullName>
    </submittedName>
</protein>
<dbReference type="EMBL" id="CADCTU010000497">
    <property type="protein sequence ID" value="CAA9323322.1"/>
    <property type="molecule type" value="Genomic_DNA"/>
</dbReference>